<dbReference type="GO" id="GO:0016757">
    <property type="term" value="F:glycosyltransferase activity"/>
    <property type="evidence" value="ECO:0007669"/>
    <property type="project" value="UniProtKB-KW"/>
</dbReference>
<feature type="domain" description="Glycosyl transferase family 25" evidence="1">
    <location>
        <begin position="45"/>
        <end position="152"/>
    </location>
</feature>
<dbReference type="STRING" id="1198029.A0A1U7LTU5"/>
<accession>A0A1U7LTU5</accession>
<dbReference type="CDD" id="cd06532">
    <property type="entry name" value="Glyco_transf_25"/>
    <property type="match status" value="1"/>
</dbReference>
<proteinExistence type="predicted"/>
<gene>
    <name evidence="2" type="ORF">NEOLI_000494</name>
</gene>
<dbReference type="Pfam" id="PF01755">
    <property type="entry name" value="Glyco_transf_25"/>
    <property type="match status" value="1"/>
</dbReference>
<dbReference type="AlphaFoldDB" id="A0A1U7LTU5"/>
<name>A0A1U7LTU5_NEOID</name>
<dbReference type="Proteomes" id="UP000186594">
    <property type="component" value="Unassembled WGS sequence"/>
</dbReference>
<dbReference type="EMBL" id="LXFE01000243">
    <property type="protein sequence ID" value="OLL26087.1"/>
    <property type="molecule type" value="Genomic_DNA"/>
</dbReference>
<keyword evidence="2" id="KW-0328">Glycosyltransferase</keyword>
<organism evidence="2 3">
    <name type="scientific">Neolecta irregularis (strain DAH-3)</name>
    <dbReference type="NCBI Taxonomy" id="1198029"/>
    <lineage>
        <taxon>Eukaryota</taxon>
        <taxon>Fungi</taxon>
        <taxon>Dikarya</taxon>
        <taxon>Ascomycota</taxon>
        <taxon>Taphrinomycotina</taxon>
        <taxon>Neolectales</taxon>
        <taxon>Neolectaceae</taxon>
        <taxon>Neolecta</taxon>
    </lineage>
</organism>
<dbReference type="InterPro" id="IPR002654">
    <property type="entry name" value="Glyco_trans_25"/>
</dbReference>
<comment type="caution">
    <text evidence="2">The sequence shown here is derived from an EMBL/GenBank/DDBJ whole genome shotgun (WGS) entry which is preliminary data.</text>
</comment>
<sequence length="295" mass="34052">MSHKQANSRLRKEPEQVKVETGVNASNIILQREIIHGKERLGFDHIYVIVASQERKEYSKKILDYHHLEYELFQAQLRDSQIVTDTIDYMKGVLPSLVTQDTPGLIACWASHRSVWQDAINRNYSTILILEDDVDSRIDLVQRMKIAWNQVPDDWQMLLPGYCFIQFDIPNGHIDSMKPVYKVRSAVCTHAYGVKRELLPVLLDITAPRIGEAVDVQAIKDPLESELFRAYGLLPHVINQRPLTAKRNSVINSQLNKVEQGDHLIENDWRRNDQYELNQSTAHQVGADYWINLAD</sequence>
<dbReference type="OrthoDB" id="47375at2759"/>
<keyword evidence="3" id="KW-1185">Reference proteome</keyword>
<reference evidence="2 3" key="1">
    <citation type="submission" date="2016-04" db="EMBL/GenBank/DDBJ databases">
        <title>Evolutionary innovation and constraint leading to complex multicellularity in the Ascomycota.</title>
        <authorList>
            <person name="Cisse O."/>
            <person name="Nguyen A."/>
            <person name="Hewitt D.A."/>
            <person name="Jedd G."/>
            <person name="Stajich J.E."/>
        </authorList>
    </citation>
    <scope>NUCLEOTIDE SEQUENCE [LARGE SCALE GENOMIC DNA]</scope>
    <source>
        <strain evidence="2 3">DAH-3</strain>
    </source>
</reference>
<evidence type="ECO:0000259" key="1">
    <source>
        <dbReference type="Pfam" id="PF01755"/>
    </source>
</evidence>
<protein>
    <submittedName>
        <fullName evidence="2">Procollagen galactosyltransferase 1</fullName>
    </submittedName>
</protein>
<evidence type="ECO:0000313" key="3">
    <source>
        <dbReference type="Proteomes" id="UP000186594"/>
    </source>
</evidence>
<keyword evidence="2" id="KW-0808">Transferase</keyword>
<evidence type="ECO:0000313" key="2">
    <source>
        <dbReference type="EMBL" id="OLL26087.1"/>
    </source>
</evidence>